<evidence type="ECO:0000313" key="3">
    <source>
        <dbReference type="Proteomes" id="UP000008810"/>
    </source>
</evidence>
<organism evidence="1">
    <name type="scientific">Brachypodium distachyon</name>
    <name type="common">Purple false brome</name>
    <name type="synonym">Trachynia distachya</name>
    <dbReference type="NCBI Taxonomy" id="15368"/>
    <lineage>
        <taxon>Eukaryota</taxon>
        <taxon>Viridiplantae</taxon>
        <taxon>Streptophyta</taxon>
        <taxon>Embryophyta</taxon>
        <taxon>Tracheophyta</taxon>
        <taxon>Spermatophyta</taxon>
        <taxon>Magnoliopsida</taxon>
        <taxon>Liliopsida</taxon>
        <taxon>Poales</taxon>
        <taxon>Poaceae</taxon>
        <taxon>BOP clade</taxon>
        <taxon>Pooideae</taxon>
        <taxon>Stipodae</taxon>
        <taxon>Brachypodieae</taxon>
        <taxon>Brachypodium</taxon>
    </lineage>
</organism>
<dbReference type="Gramene" id="KQK14785">
    <property type="protein sequence ID" value="KQK14785"/>
    <property type="gene ID" value="BRADI_1g18560v3"/>
</dbReference>
<dbReference type="EnsemblPlants" id="KQK14785">
    <property type="protein sequence ID" value="KQK14785"/>
    <property type="gene ID" value="BRADI_1g18560v3"/>
</dbReference>
<dbReference type="Proteomes" id="UP000008810">
    <property type="component" value="Chromosome 1"/>
</dbReference>
<dbReference type="AlphaFoldDB" id="A0A0Q3KUG0"/>
<dbReference type="ExpressionAtlas" id="A0A0Q3KUG0">
    <property type="expression patterns" value="baseline and differential"/>
</dbReference>
<dbReference type="OrthoDB" id="694261at2759"/>
<dbReference type="KEGG" id="bdi:100846043"/>
<name>A0A0Q3KUG0_BRADI</name>
<reference evidence="1" key="2">
    <citation type="submission" date="2017-06" db="EMBL/GenBank/DDBJ databases">
        <title>WGS assembly of Brachypodium distachyon.</title>
        <authorList>
            <consortium name="The International Brachypodium Initiative"/>
            <person name="Lucas S."/>
            <person name="Harmon-Smith M."/>
            <person name="Lail K."/>
            <person name="Tice H."/>
            <person name="Grimwood J."/>
            <person name="Bruce D."/>
            <person name="Barry K."/>
            <person name="Shu S."/>
            <person name="Lindquist E."/>
            <person name="Wang M."/>
            <person name="Pitluck S."/>
            <person name="Vogel J.P."/>
            <person name="Garvin D.F."/>
            <person name="Mockler T.C."/>
            <person name="Schmutz J."/>
            <person name="Rokhsar D."/>
            <person name="Bevan M.W."/>
        </authorList>
    </citation>
    <scope>NUCLEOTIDE SEQUENCE</scope>
    <source>
        <strain evidence="1">Bd21</strain>
    </source>
</reference>
<sequence>MRSRRAPCGVSSGGLKGSARRGAAAAAVAERRRRRTTCRASSPGLVFPMCLHVEATLLSVEFCKQAKQALHLASMVMYCASYRLGHPSEISVHTMEQTIRMCTPTFVKTAEDAYHKKAKKATIRSFLDSLGDLVAISHILFVNTLDTANDMLLGDGKPKHNPNVDVEATRREFELKLSHLKQNVEAKDLLFKSCKILEQIVCPATVHASKLVTMMVSLRWDVLKKAPRR</sequence>
<evidence type="ECO:0000313" key="2">
    <source>
        <dbReference type="EnsemblPlants" id="KQK14785"/>
    </source>
</evidence>
<dbReference type="EMBL" id="CM000880">
    <property type="protein sequence ID" value="KQK14785.1"/>
    <property type="molecule type" value="Genomic_DNA"/>
</dbReference>
<evidence type="ECO:0000313" key="1">
    <source>
        <dbReference type="EMBL" id="KQK14785.1"/>
    </source>
</evidence>
<dbReference type="RefSeq" id="XP_014756971.1">
    <property type="nucleotide sequence ID" value="XM_014901485.2"/>
</dbReference>
<protein>
    <submittedName>
        <fullName evidence="1 2">Uncharacterized protein</fullName>
    </submittedName>
</protein>
<proteinExistence type="predicted"/>
<accession>A0A0Q3KUG0</accession>
<dbReference type="GeneID" id="100846043"/>
<gene>
    <name evidence="2" type="primary">LOC100846043</name>
    <name evidence="1" type="ORF">BRADI_1g18560v3</name>
</gene>
<keyword evidence="3" id="KW-1185">Reference proteome</keyword>
<reference evidence="1 2" key="1">
    <citation type="journal article" date="2010" name="Nature">
        <title>Genome sequencing and analysis of the model grass Brachypodium distachyon.</title>
        <authorList>
            <consortium name="International Brachypodium Initiative"/>
        </authorList>
    </citation>
    <scope>NUCLEOTIDE SEQUENCE [LARGE SCALE GENOMIC DNA]</scope>
    <source>
        <strain evidence="1">Bd21</strain>
        <strain evidence="2">cv. Bd21</strain>
    </source>
</reference>
<reference evidence="2" key="3">
    <citation type="submission" date="2018-08" db="UniProtKB">
        <authorList>
            <consortium name="EnsemblPlants"/>
        </authorList>
    </citation>
    <scope>IDENTIFICATION</scope>
    <source>
        <strain evidence="2">cv. Bd21</strain>
    </source>
</reference>